<protein>
    <recommendedName>
        <fullName evidence="8">PX domain-containing protein</fullName>
    </recommendedName>
</protein>
<evidence type="ECO:0000256" key="5">
    <source>
        <dbReference type="ARBA" id="ARBA00023121"/>
    </source>
</evidence>
<evidence type="ECO:0000256" key="3">
    <source>
        <dbReference type="ARBA" id="ARBA00022753"/>
    </source>
</evidence>
<keyword evidence="2" id="KW-0813">Transport</keyword>
<evidence type="ECO:0000256" key="1">
    <source>
        <dbReference type="ARBA" id="ARBA00004469"/>
    </source>
</evidence>
<dbReference type="OrthoDB" id="5975050at2759"/>
<evidence type="ECO:0000313" key="10">
    <source>
        <dbReference type="Proteomes" id="UP000318571"/>
    </source>
</evidence>
<gene>
    <name evidence="9" type="ORF">TCAL_02161</name>
</gene>
<dbReference type="Gene3D" id="3.30.1520.10">
    <property type="entry name" value="Phox-like domain"/>
    <property type="match status" value="1"/>
</dbReference>
<evidence type="ECO:0000256" key="7">
    <source>
        <dbReference type="SAM" id="MobiDB-lite"/>
    </source>
</evidence>
<name>A0A553N7T9_TIGCA</name>
<feature type="compositionally biased region" description="Acidic residues" evidence="7">
    <location>
        <begin position="73"/>
        <end position="84"/>
    </location>
</feature>
<keyword evidence="3" id="KW-0967">Endosome</keyword>
<evidence type="ECO:0000259" key="8">
    <source>
        <dbReference type="PROSITE" id="PS50195"/>
    </source>
</evidence>
<dbReference type="Pfam" id="PF00787">
    <property type="entry name" value="PX"/>
    <property type="match status" value="1"/>
</dbReference>
<keyword evidence="5" id="KW-0446">Lipid-binding</keyword>
<evidence type="ECO:0000256" key="4">
    <source>
        <dbReference type="ARBA" id="ARBA00022927"/>
    </source>
</evidence>
<comment type="subcellular location">
    <subcellularLocation>
        <location evidence="1">Early endosome membrane</location>
        <topology evidence="1">Peripheral membrane protein</topology>
        <orientation evidence="1">Cytoplasmic side</orientation>
    </subcellularLocation>
</comment>
<dbReference type="InterPro" id="IPR001683">
    <property type="entry name" value="PX_dom"/>
</dbReference>
<dbReference type="AlphaFoldDB" id="A0A553N7T9"/>
<comment type="caution">
    <text evidence="9">The sequence shown here is derived from an EMBL/GenBank/DDBJ whole genome shotgun (WGS) entry which is preliminary data.</text>
</comment>
<dbReference type="EMBL" id="VCGU01000459">
    <property type="protein sequence ID" value="TRY61483.1"/>
    <property type="molecule type" value="Genomic_DNA"/>
</dbReference>
<evidence type="ECO:0000256" key="2">
    <source>
        <dbReference type="ARBA" id="ARBA00022448"/>
    </source>
</evidence>
<accession>A0A553N7T9</accession>
<feature type="region of interest" description="Disordered" evidence="7">
    <location>
        <begin position="1"/>
        <end position="121"/>
    </location>
</feature>
<dbReference type="PANTHER" id="PTHR20939:SF11">
    <property type="entry name" value="LD12265P"/>
    <property type="match status" value="1"/>
</dbReference>
<dbReference type="SUPFAM" id="SSF64268">
    <property type="entry name" value="PX domain"/>
    <property type="match status" value="1"/>
</dbReference>
<dbReference type="InterPro" id="IPR036871">
    <property type="entry name" value="PX_dom_sf"/>
</dbReference>
<proteinExistence type="predicted"/>
<feature type="compositionally biased region" description="Low complexity" evidence="7">
    <location>
        <begin position="33"/>
        <end position="53"/>
    </location>
</feature>
<dbReference type="Proteomes" id="UP000318571">
    <property type="component" value="Chromosome 8"/>
</dbReference>
<feature type="domain" description="PX" evidence="8">
    <location>
        <begin position="157"/>
        <end position="274"/>
    </location>
</feature>
<keyword evidence="6" id="KW-0472">Membrane</keyword>
<dbReference type="GO" id="GO:0031901">
    <property type="term" value="C:early endosome membrane"/>
    <property type="evidence" value="ECO:0007669"/>
    <property type="project" value="UniProtKB-SubCell"/>
</dbReference>
<dbReference type="STRING" id="6832.A0A553N7T9"/>
<keyword evidence="4" id="KW-0653">Protein transport</keyword>
<dbReference type="InterPro" id="IPR039937">
    <property type="entry name" value="SNX20/SNX21"/>
</dbReference>
<organism evidence="9 10">
    <name type="scientific">Tigriopus californicus</name>
    <name type="common">Marine copepod</name>
    <dbReference type="NCBI Taxonomy" id="6832"/>
    <lineage>
        <taxon>Eukaryota</taxon>
        <taxon>Metazoa</taxon>
        <taxon>Ecdysozoa</taxon>
        <taxon>Arthropoda</taxon>
        <taxon>Crustacea</taxon>
        <taxon>Multicrustacea</taxon>
        <taxon>Hexanauplia</taxon>
        <taxon>Copepoda</taxon>
        <taxon>Harpacticoida</taxon>
        <taxon>Harpacticidae</taxon>
        <taxon>Tigriopus</taxon>
    </lineage>
</organism>
<evidence type="ECO:0000256" key="6">
    <source>
        <dbReference type="ARBA" id="ARBA00023136"/>
    </source>
</evidence>
<dbReference type="PROSITE" id="PS50195">
    <property type="entry name" value="PX"/>
    <property type="match status" value="1"/>
</dbReference>
<dbReference type="GO" id="GO:0015031">
    <property type="term" value="P:protein transport"/>
    <property type="evidence" value="ECO:0007669"/>
    <property type="project" value="UniProtKB-KW"/>
</dbReference>
<reference evidence="9 10" key="1">
    <citation type="journal article" date="2018" name="Nat. Ecol. Evol.">
        <title>Genomic signatures of mitonuclear coevolution across populations of Tigriopus californicus.</title>
        <authorList>
            <person name="Barreto F.S."/>
            <person name="Watson E.T."/>
            <person name="Lima T.G."/>
            <person name="Willett C.S."/>
            <person name="Edmands S."/>
            <person name="Li W."/>
            <person name="Burton R.S."/>
        </authorList>
    </citation>
    <scope>NUCLEOTIDE SEQUENCE [LARGE SCALE GENOMIC DNA]</scope>
    <source>
        <strain evidence="9 10">San Diego</strain>
    </source>
</reference>
<dbReference type="GO" id="GO:1901981">
    <property type="term" value="F:phosphatidylinositol phosphate binding"/>
    <property type="evidence" value="ECO:0007669"/>
    <property type="project" value="TreeGrafter"/>
</dbReference>
<sequence>MIIFPPKKMMTPSEIPPPTPSSASLSDVSLTTDEAQPADAQAAPSGPSGPSEGVLPAASFPHPSGSACNQPSAEDEEEEEEEAGSDPTSPADSSDTTTSNGVEPTPPVLKDEPLLDPVPRGFVRRRSSVSLEEGSDVKANEPVHIPVIPHGDPRVRSKLKFEVITARVSETAGKKHVSYTIMIKRLGNDAHPACIERRYSDFCYVYESILRNFHPSILGDFMFPKKVLIGNFKAEVITERTEAFHKFLNLISSCDNLLYSDYFYSFVSSEEHNEAVSHIKLSRYEEAIPLLENIFYVREKLLTLSSIHVLQCLCELVATLHAVKRHRETMAYAMVTAKSLELLRGHSEAEYMRVPFLKLVSETSGFLGLDKKSYDKQLAELRYQGVKIDSVMPLLELIRERYIHRASHTAKLS</sequence>
<keyword evidence="10" id="KW-1185">Reference proteome</keyword>
<evidence type="ECO:0000313" key="9">
    <source>
        <dbReference type="EMBL" id="TRY61483.1"/>
    </source>
</evidence>
<dbReference type="PANTHER" id="PTHR20939">
    <property type="entry name" value="SORTING NEXIN 20, 21"/>
    <property type="match status" value="1"/>
</dbReference>
<feature type="compositionally biased region" description="Low complexity" evidence="7">
    <location>
        <begin position="85"/>
        <end position="99"/>
    </location>
</feature>